<keyword evidence="2" id="KW-1185">Reference proteome</keyword>
<gene>
    <name evidence="1" type="ORF">Tco025E_01202</name>
</gene>
<dbReference type="InterPro" id="IPR036142">
    <property type="entry name" value="ENT_dom-like_sf"/>
</dbReference>
<accession>A0A3R7LFW1</accession>
<evidence type="ECO:0000313" key="2">
    <source>
        <dbReference type="Proteomes" id="UP000284403"/>
    </source>
</evidence>
<comment type="caution">
    <text evidence="1">The sequence shown here is derived from an EMBL/GenBank/DDBJ whole genome shotgun (WGS) entry which is preliminary data.</text>
</comment>
<dbReference type="GeneID" id="40314813"/>
<protein>
    <submittedName>
        <fullName evidence="1">Uncharacterized protein</fullName>
    </submittedName>
</protein>
<dbReference type="SUPFAM" id="SSF158639">
    <property type="entry name" value="ENT-like"/>
    <property type="match status" value="1"/>
</dbReference>
<dbReference type="AlphaFoldDB" id="A0A3R7LFW1"/>
<dbReference type="OrthoDB" id="272087at2759"/>
<dbReference type="Gene3D" id="1.10.1240.40">
    <property type="entry name" value="ENT domain"/>
    <property type="match status" value="1"/>
</dbReference>
<dbReference type="EMBL" id="MKKU01000039">
    <property type="protein sequence ID" value="RNF26497.1"/>
    <property type="molecule type" value="Genomic_DNA"/>
</dbReference>
<proteinExistence type="predicted"/>
<organism evidence="1 2">
    <name type="scientific">Trypanosoma conorhini</name>
    <dbReference type="NCBI Taxonomy" id="83891"/>
    <lineage>
        <taxon>Eukaryota</taxon>
        <taxon>Discoba</taxon>
        <taxon>Euglenozoa</taxon>
        <taxon>Kinetoplastea</taxon>
        <taxon>Metakinetoplastina</taxon>
        <taxon>Trypanosomatida</taxon>
        <taxon>Trypanosomatidae</taxon>
        <taxon>Trypanosoma</taxon>
    </lineage>
</organism>
<dbReference type="Proteomes" id="UP000284403">
    <property type="component" value="Unassembled WGS sequence"/>
</dbReference>
<dbReference type="RefSeq" id="XP_029231703.1">
    <property type="nucleotide sequence ID" value="XM_029368140.1"/>
</dbReference>
<sequence length="312" mass="34094">MGEYLFNTPRLSLRWQKLRGFFPSLERRRGAVVDHAPASLEAGVLSVAVRIRFFPSSPRSEVAIARWHPRMRARGSGAGAVYTSAEAAKRSQGTLQPIPAFELYKSAREEELLCYRGVCRVLCMRSGGSLTKQQTRVLEDLREELCIPSQRAEAEMLAALEDVLVSSVAASGVLKRREDFFDGVSDVPLEALQDGERAQDDHASLYAPPAKVPRTENAIAGTAATTATSSWRRGPATKNSHTSLLKTIDKIGHEVTTLSAKFLSAVSVADQEALRRELHARRERLVLLLREAEGNAVDASGSSSALPSEHGF</sequence>
<evidence type="ECO:0000313" key="1">
    <source>
        <dbReference type="EMBL" id="RNF26497.1"/>
    </source>
</evidence>
<reference evidence="1 2" key="1">
    <citation type="journal article" date="2018" name="BMC Genomics">
        <title>Genomic comparison of Trypanosoma conorhini and Trypanosoma rangeli to Trypanosoma cruzi strains of high and low virulence.</title>
        <authorList>
            <person name="Bradwell K.R."/>
            <person name="Koparde V.N."/>
            <person name="Matveyev A.V."/>
            <person name="Serrano M.G."/>
            <person name="Alves J.M."/>
            <person name="Parikh H."/>
            <person name="Huang B."/>
            <person name="Lee V."/>
            <person name="Espinosa-Alvarez O."/>
            <person name="Ortiz P.A."/>
            <person name="Costa-Martins A.G."/>
            <person name="Teixeira M.M."/>
            <person name="Buck G.A."/>
        </authorList>
    </citation>
    <scope>NUCLEOTIDE SEQUENCE [LARGE SCALE GENOMIC DNA]</scope>
    <source>
        <strain evidence="1 2">025E</strain>
    </source>
</reference>
<name>A0A3R7LFW1_9TRYP</name>